<accession>A0A1R2BFG9</accession>
<keyword evidence="2" id="KW-1185">Reference proteome</keyword>
<dbReference type="AlphaFoldDB" id="A0A1R2BFG9"/>
<sequence length="265" mass="29638">MGCGGSKKGKKERCDMTMEPTGNSDIDALFTNMAGPLTTLADVVNTLKKGENKMRRRTHAYLLKNCTLDDSVTAMFYGLSGETNGDFDKIELKIVDESPYIKISKHKVDEEYHEVIEAWNYLMEKLISATEQLAELPGKINDLVEEAKTLPDRAKSICETAGLNVIEMAKMIRIVSSNVAKVVNAPKVLAEAKKMFESLVNTCKGLHKKMDHEGSEKIHNIGKMIHAAKVKSMREVVVQFWPDKTRIDIKLERPRKGKHGAPAHK</sequence>
<dbReference type="Proteomes" id="UP000187209">
    <property type="component" value="Unassembled WGS sequence"/>
</dbReference>
<evidence type="ECO:0000313" key="1">
    <source>
        <dbReference type="EMBL" id="OMJ75517.1"/>
    </source>
</evidence>
<proteinExistence type="predicted"/>
<evidence type="ECO:0000313" key="2">
    <source>
        <dbReference type="Proteomes" id="UP000187209"/>
    </source>
</evidence>
<dbReference type="OrthoDB" id="321559at2759"/>
<gene>
    <name evidence="1" type="ORF">SteCoe_25332</name>
</gene>
<reference evidence="1 2" key="1">
    <citation type="submission" date="2016-11" db="EMBL/GenBank/DDBJ databases">
        <title>The macronuclear genome of Stentor coeruleus: a giant cell with tiny introns.</title>
        <authorList>
            <person name="Slabodnick M."/>
            <person name="Ruby J.G."/>
            <person name="Reiff S.B."/>
            <person name="Swart E.C."/>
            <person name="Gosai S."/>
            <person name="Prabakaran S."/>
            <person name="Witkowska E."/>
            <person name="Larue G.E."/>
            <person name="Fisher S."/>
            <person name="Freeman R.M."/>
            <person name="Gunawardena J."/>
            <person name="Chu W."/>
            <person name="Stover N.A."/>
            <person name="Gregory B.D."/>
            <person name="Nowacki M."/>
            <person name="Derisi J."/>
            <person name="Roy S.W."/>
            <person name="Marshall W.F."/>
            <person name="Sood P."/>
        </authorList>
    </citation>
    <scope>NUCLEOTIDE SEQUENCE [LARGE SCALE GENOMIC DNA]</scope>
    <source>
        <strain evidence="1">WM001</strain>
    </source>
</reference>
<protein>
    <submittedName>
        <fullName evidence="1">Uncharacterized protein</fullName>
    </submittedName>
</protein>
<organism evidence="1 2">
    <name type="scientific">Stentor coeruleus</name>
    <dbReference type="NCBI Taxonomy" id="5963"/>
    <lineage>
        <taxon>Eukaryota</taxon>
        <taxon>Sar</taxon>
        <taxon>Alveolata</taxon>
        <taxon>Ciliophora</taxon>
        <taxon>Postciliodesmatophora</taxon>
        <taxon>Heterotrichea</taxon>
        <taxon>Heterotrichida</taxon>
        <taxon>Stentoridae</taxon>
        <taxon>Stentor</taxon>
    </lineage>
</organism>
<dbReference type="EMBL" id="MPUH01000686">
    <property type="protein sequence ID" value="OMJ75517.1"/>
    <property type="molecule type" value="Genomic_DNA"/>
</dbReference>
<comment type="caution">
    <text evidence="1">The sequence shown here is derived from an EMBL/GenBank/DDBJ whole genome shotgun (WGS) entry which is preliminary data.</text>
</comment>
<name>A0A1R2BFG9_9CILI</name>